<proteinExistence type="predicted"/>
<organism evidence="1 2">
    <name type="scientific">[Brevibacterium] flavum</name>
    <dbReference type="NCBI Taxonomy" id="92706"/>
    <lineage>
        <taxon>Bacteria</taxon>
        <taxon>Bacillati</taxon>
        <taxon>Actinomycetota</taxon>
        <taxon>Actinomycetes</taxon>
        <taxon>Mycobacteriales</taxon>
        <taxon>Corynebacteriaceae</taxon>
        <taxon>Corynebacterium</taxon>
    </lineage>
</organism>
<reference evidence="1 2" key="1">
    <citation type="submission" date="2015-04" db="EMBL/GenBank/DDBJ databases">
        <title>Complete Genome Sequence of Brevibacterium flavum ATCC 15168.</title>
        <authorList>
            <person name="Ahn J."/>
            <person name="Park G."/>
            <person name="Jeon W."/>
            <person name="Jang Y."/>
            <person name="Jang M."/>
            <person name="Lee H."/>
            <person name="Lee H."/>
        </authorList>
    </citation>
    <scope>NUCLEOTIDE SEQUENCE [LARGE SCALE GENOMIC DNA]</scope>
    <source>
        <strain evidence="1 2">ATCC 15168</strain>
    </source>
</reference>
<dbReference type="AlphaFoldDB" id="A0A0F6SRL7"/>
<sequence length="121" mass="12471">MSLKIGGVDPTKIMVAGTPATKIMCGDQIAWQAIRKITITATYDSSAQQYRWDVDGAAGSTELIVAPGGSASTLISFPVPMTCSRMVNRGAGTISAGAVINAGLTVGARTTQAHIFTEVTP</sequence>
<dbReference type="Proteomes" id="UP000034037">
    <property type="component" value="Chromosome"/>
</dbReference>
<gene>
    <name evidence="1" type="ORF">YH66_11765</name>
</gene>
<protein>
    <submittedName>
        <fullName evidence="1">Uncharacterized protein</fullName>
    </submittedName>
</protein>
<keyword evidence="2" id="KW-1185">Reference proteome</keyword>
<evidence type="ECO:0000313" key="1">
    <source>
        <dbReference type="EMBL" id="AKF28179.1"/>
    </source>
</evidence>
<evidence type="ECO:0000313" key="2">
    <source>
        <dbReference type="Proteomes" id="UP000034037"/>
    </source>
</evidence>
<dbReference type="EMBL" id="CP011309">
    <property type="protein sequence ID" value="AKF28179.1"/>
    <property type="molecule type" value="Genomic_DNA"/>
</dbReference>
<dbReference type="PATRIC" id="fig|92706.3.peg.2467"/>
<accession>A0A0F6SRL7</accession>
<name>A0A0F6SRL7_9CORY</name>
<dbReference type="HOGENOM" id="CLU_2033642_0_0_11"/>